<dbReference type="EMBL" id="JAFBMS010000043">
    <property type="protein sequence ID" value="KAG9340432.1"/>
    <property type="molecule type" value="Genomic_DNA"/>
</dbReference>
<feature type="compositionally biased region" description="Basic and acidic residues" evidence="1">
    <location>
        <begin position="849"/>
        <end position="871"/>
    </location>
</feature>
<feature type="region of interest" description="Disordered" evidence="1">
    <location>
        <begin position="623"/>
        <end position="696"/>
    </location>
</feature>
<feature type="compositionally biased region" description="Basic and acidic residues" evidence="1">
    <location>
        <begin position="461"/>
        <end position="496"/>
    </location>
</feature>
<accession>A0A8T2NS29</accession>
<feature type="region of interest" description="Disordered" evidence="1">
    <location>
        <begin position="809"/>
        <end position="829"/>
    </location>
</feature>
<feature type="compositionally biased region" description="Basic residues" evidence="1">
    <location>
        <begin position="283"/>
        <end position="295"/>
    </location>
</feature>
<evidence type="ECO:0000313" key="3">
    <source>
        <dbReference type="Proteomes" id="UP000824540"/>
    </source>
</evidence>
<feature type="region of interest" description="Disordered" evidence="1">
    <location>
        <begin position="849"/>
        <end position="961"/>
    </location>
</feature>
<feature type="compositionally biased region" description="Basic residues" evidence="1">
    <location>
        <begin position="117"/>
        <end position="129"/>
    </location>
</feature>
<protein>
    <submittedName>
        <fullName evidence="2">Uncharacterized protein</fullName>
    </submittedName>
</protein>
<dbReference type="OrthoDB" id="10358244at2759"/>
<evidence type="ECO:0000313" key="2">
    <source>
        <dbReference type="EMBL" id="KAG9340432.1"/>
    </source>
</evidence>
<feature type="region of interest" description="Disordered" evidence="1">
    <location>
        <begin position="60"/>
        <end position="130"/>
    </location>
</feature>
<feature type="compositionally biased region" description="Polar residues" evidence="1">
    <location>
        <begin position="440"/>
        <end position="449"/>
    </location>
</feature>
<proteinExistence type="predicted"/>
<feature type="compositionally biased region" description="Basic and acidic residues" evidence="1">
    <location>
        <begin position="506"/>
        <end position="540"/>
    </location>
</feature>
<feature type="compositionally biased region" description="Basic and acidic residues" evidence="1">
    <location>
        <begin position="623"/>
        <end position="639"/>
    </location>
</feature>
<feature type="compositionally biased region" description="Basic residues" evidence="1">
    <location>
        <begin position="640"/>
        <end position="649"/>
    </location>
</feature>
<reference evidence="2" key="1">
    <citation type="thesis" date="2021" institute="BYU ScholarsArchive" country="Provo, UT, USA">
        <title>Applications of and Algorithms for Genome Assembly and Genomic Analyses with an Emphasis on Marine Teleosts.</title>
        <authorList>
            <person name="Pickett B.D."/>
        </authorList>
    </citation>
    <scope>NUCLEOTIDE SEQUENCE</scope>
    <source>
        <strain evidence="2">HI-2016</strain>
    </source>
</reference>
<feature type="region of interest" description="Disordered" evidence="1">
    <location>
        <begin position="154"/>
        <end position="220"/>
    </location>
</feature>
<feature type="region of interest" description="Disordered" evidence="1">
    <location>
        <begin position="730"/>
        <end position="787"/>
    </location>
</feature>
<feature type="compositionally biased region" description="Basic and acidic residues" evidence="1">
    <location>
        <begin position="749"/>
        <end position="787"/>
    </location>
</feature>
<dbReference type="AlphaFoldDB" id="A0A8T2NS29"/>
<sequence>MSKHKKNKGQTVCEEGVQTKKQGKSPKGSNQVMRKQKKNKNKMNAKTTDVALAMGVASTVGAPQKKSCKRKRKWWRRKNKNKRKKSKFNSVSAHSHGDSNVIANREGANKAGQQAVKKFKRQRSRKYKGGYRVEIQSVNVRILESKKGAFTLKDHDVDAKDCRSKNVKKLEVSGSAEKTKLAAENRGQKPHEKGRAQKTHSADKRKKNHDGRKEKNGIIAEVNASSQVTVSQRCEKVKEVEAPCLTTYASVGELINSSRVQGTRQKEENQKKIKGFYAQMKQSKGKKDKQHRKQKAANMETNGSDLTVEVGREQSGVNDKKKEGMRKVRNKKRALFEEEEEKSGVGHLNTQENEALLKKGAVKKRKTDTAYTQFPRMEGKHTYKHIKEEVKEEWETEEEEVSGAKHFESQENGGFLEKWVEKETKANALYAFGVEHTQTTAESKNTQTVLRIKEEEEQNEEEKKHFLVREDEIPSRGGEAKPRKEKSEKAEVKMLVESKGAGAMDGSERKKLSNRDSTDKETEEEVTAKRTELKSRGDNLRKRKVIQAEGEDAMTSMTLSKRGKRSQDTQTETTAAQQKAIKLEEIGYETEQMAIRDTALKSMDKTKHKIKKVLRVFAEGEQTEKGDRIPKGNDEMMEKQKKKKHRMKAKTADAAPTMEVGTTTRGEAPAPEQINCAKREKRRRKAGASTDELRVEDKYTQMVTHLKEEVNEGWGSEGEGVNAAEHFNSQKKVAVKKRKKDSECTEGLRMQDKLSQKERHLKEEVKEEWEHEREGEHGAQHFESQEKWDFLQKGDKIETKEDTFCGVKHSSFQRTTESRNAQTKQRITEKKEIEEVEECANKVGEAKARKEKVGMKMLEESERAGAMDGSERRKRKNRGSTHQDTEEKETVEEADGKTSGAKRRKGKVTEEERGDIMISMTLRESKKRSPNTKAMTTGVQGKKLKLEKIDPEPEGADTGVDVVFLSERPGNRDEVIIDRARRLALQREIDLASR</sequence>
<comment type="caution">
    <text evidence="2">The sequence shown here is derived from an EMBL/GenBank/DDBJ whole genome shotgun (WGS) entry which is preliminary data.</text>
</comment>
<name>A0A8T2NS29_9TELE</name>
<feature type="compositionally biased region" description="Basic residues" evidence="1">
    <location>
        <begin position="34"/>
        <end position="43"/>
    </location>
</feature>
<organism evidence="2 3">
    <name type="scientific">Albula glossodonta</name>
    <name type="common">roundjaw bonefish</name>
    <dbReference type="NCBI Taxonomy" id="121402"/>
    <lineage>
        <taxon>Eukaryota</taxon>
        <taxon>Metazoa</taxon>
        <taxon>Chordata</taxon>
        <taxon>Craniata</taxon>
        <taxon>Vertebrata</taxon>
        <taxon>Euteleostomi</taxon>
        <taxon>Actinopterygii</taxon>
        <taxon>Neopterygii</taxon>
        <taxon>Teleostei</taxon>
        <taxon>Albuliformes</taxon>
        <taxon>Albulidae</taxon>
        <taxon>Albula</taxon>
    </lineage>
</organism>
<feature type="region of interest" description="Disordered" evidence="1">
    <location>
        <begin position="440"/>
        <end position="576"/>
    </location>
</feature>
<feature type="region of interest" description="Disordered" evidence="1">
    <location>
        <begin position="1"/>
        <end position="48"/>
    </location>
</feature>
<gene>
    <name evidence="2" type="ORF">JZ751_021545</name>
</gene>
<keyword evidence="3" id="KW-1185">Reference proteome</keyword>
<feature type="region of interest" description="Disordered" evidence="1">
    <location>
        <begin position="276"/>
        <end position="368"/>
    </location>
</feature>
<feature type="compositionally biased region" description="Basic residues" evidence="1">
    <location>
        <begin position="66"/>
        <end position="87"/>
    </location>
</feature>
<evidence type="ECO:0000256" key="1">
    <source>
        <dbReference type="SAM" id="MobiDB-lite"/>
    </source>
</evidence>
<feature type="compositionally biased region" description="Polar residues" evidence="1">
    <location>
        <begin position="810"/>
        <end position="825"/>
    </location>
</feature>
<dbReference type="Proteomes" id="UP000824540">
    <property type="component" value="Unassembled WGS sequence"/>
</dbReference>
<feature type="compositionally biased region" description="Basic and acidic residues" evidence="1">
    <location>
        <begin position="154"/>
        <end position="195"/>
    </location>
</feature>